<dbReference type="InterPro" id="IPR036188">
    <property type="entry name" value="FAD/NAD-bd_sf"/>
</dbReference>
<keyword evidence="2" id="KW-0560">Oxidoreductase</keyword>
<dbReference type="Pfam" id="PF01494">
    <property type="entry name" value="FAD_binding_3"/>
    <property type="match status" value="1"/>
</dbReference>
<dbReference type="PANTHER" id="PTHR42685:SF22">
    <property type="entry name" value="CONDITIONED MEDIUM FACTOR RECEPTOR 1"/>
    <property type="match status" value="1"/>
</dbReference>
<gene>
    <name evidence="2" type="ORF">ACFYXQ_13110</name>
</gene>
<dbReference type="RefSeq" id="WP_387403636.1">
    <property type="nucleotide sequence ID" value="NZ_JBIAQY010000004.1"/>
</dbReference>
<evidence type="ECO:0000313" key="3">
    <source>
        <dbReference type="Proteomes" id="UP001601992"/>
    </source>
</evidence>
<organism evidence="2 3">
    <name type="scientific">Nocardia jiangxiensis</name>
    <dbReference type="NCBI Taxonomy" id="282685"/>
    <lineage>
        <taxon>Bacteria</taxon>
        <taxon>Bacillati</taxon>
        <taxon>Actinomycetota</taxon>
        <taxon>Actinomycetes</taxon>
        <taxon>Mycobacteriales</taxon>
        <taxon>Nocardiaceae</taxon>
        <taxon>Nocardia</taxon>
    </lineage>
</organism>
<name>A0ABW6RXF3_9NOCA</name>
<evidence type="ECO:0000259" key="1">
    <source>
        <dbReference type="Pfam" id="PF01494"/>
    </source>
</evidence>
<dbReference type="PRINTS" id="PR00420">
    <property type="entry name" value="RNGMNOXGNASE"/>
</dbReference>
<sequence>MGAEQTDVVIVGTRCAGTATAIAFARAGRRVIGLDSSSFPSETLSTHLLWSSGVFELRQLGAFERVRALGAPRLTTGMAVGAGHTVAAPFTPYGGIDYSMCVRRVGLDAALVDTARAAGAELREQVRVDELLWENGRACGVRYHDRDGTSHEIRARLVVGADGRRSTVAKQVGAAAPYRRSPSGRACCYGYWEDTADQDRSIAAQWRAGQLLGTAFPCDDGLVLCLIQPPVQMAPRGVGRAEQSYRDMIAEIPGLAMRLTGATLRGRIRSAVDIASYFRRSTGPGWALPGDAGHFKDPVTAQGIRDALRYGRLLGESTAAVLDDPIALDRRLAEWELRREADCLEIYQYTNRLARGTEMNPLEIELYREAAADPALAVAVMEAISRVRAPRHMIDPPRKLLLAARALRHADDPRTALEAIALETRDTFTERCERIRAYRSGLVPLPAVSAESLPAVTHS</sequence>
<keyword evidence="3" id="KW-1185">Reference proteome</keyword>
<comment type="caution">
    <text evidence="2">The sequence shown here is derived from an EMBL/GenBank/DDBJ whole genome shotgun (WGS) entry which is preliminary data.</text>
</comment>
<accession>A0ABW6RXF3</accession>
<dbReference type="Gene3D" id="3.50.50.60">
    <property type="entry name" value="FAD/NAD(P)-binding domain"/>
    <property type="match status" value="1"/>
</dbReference>
<reference evidence="2 3" key="1">
    <citation type="submission" date="2024-10" db="EMBL/GenBank/DDBJ databases">
        <title>The Natural Products Discovery Center: Release of the First 8490 Sequenced Strains for Exploring Actinobacteria Biosynthetic Diversity.</title>
        <authorList>
            <person name="Kalkreuter E."/>
            <person name="Kautsar S.A."/>
            <person name="Yang D."/>
            <person name="Bader C.D."/>
            <person name="Teijaro C.N."/>
            <person name="Fluegel L."/>
            <person name="Davis C.M."/>
            <person name="Simpson J.R."/>
            <person name="Lauterbach L."/>
            <person name="Steele A.D."/>
            <person name="Gui C."/>
            <person name="Meng S."/>
            <person name="Li G."/>
            <person name="Viehrig K."/>
            <person name="Ye F."/>
            <person name="Su P."/>
            <person name="Kiefer A.F."/>
            <person name="Nichols A."/>
            <person name="Cepeda A.J."/>
            <person name="Yan W."/>
            <person name="Fan B."/>
            <person name="Jiang Y."/>
            <person name="Adhikari A."/>
            <person name="Zheng C.-J."/>
            <person name="Schuster L."/>
            <person name="Cowan T.M."/>
            <person name="Smanski M.J."/>
            <person name="Chevrette M.G."/>
            <person name="De Carvalho L.P.S."/>
            <person name="Shen B."/>
        </authorList>
    </citation>
    <scope>NUCLEOTIDE SEQUENCE [LARGE SCALE GENOMIC DNA]</scope>
    <source>
        <strain evidence="2 3">NPDC002593</strain>
    </source>
</reference>
<dbReference type="Proteomes" id="UP001601992">
    <property type="component" value="Unassembled WGS sequence"/>
</dbReference>
<dbReference type="InterPro" id="IPR002938">
    <property type="entry name" value="FAD-bd"/>
</dbReference>
<dbReference type="InterPro" id="IPR050407">
    <property type="entry name" value="Geranylgeranyl_reductase"/>
</dbReference>
<dbReference type="SUPFAM" id="SSF51905">
    <property type="entry name" value="FAD/NAD(P)-binding domain"/>
    <property type="match status" value="1"/>
</dbReference>
<proteinExistence type="predicted"/>
<protein>
    <submittedName>
        <fullName evidence="2">NAD(P)/FAD-dependent oxidoreductase</fullName>
        <ecNumber evidence="2">1.-.-.-</ecNumber>
    </submittedName>
</protein>
<dbReference type="PANTHER" id="PTHR42685">
    <property type="entry name" value="GERANYLGERANYL DIPHOSPHATE REDUCTASE"/>
    <property type="match status" value="1"/>
</dbReference>
<dbReference type="EC" id="1.-.-.-" evidence="2"/>
<dbReference type="EMBL" id="JBIAQY010000004">
    <property type="protein sequence ID" value="MFF3568702.1"/>
    <property type="molecule type" value="Genomic_DNA"/>
</dbReference>
<feature type="domain" description="FAD-binding" evidence="1">
    <location>
        <begin position="5"/>
        <end position="175"/>
    </location>
</feature>
<dbReference type="GO" id="GO:0016491">
    <property type="term" value="F:oxidoreductase activity"/>
    <property type="evidence" value="ECO:0007669"/>
    <property type="project" value="UniProtKB-KW"/>
</dbReference>
<evidence type="ECO:0000313" key="2">
    <source>
        <dbReference type="EMBL" id="MFF3568702.1"/>
    </source>
</evidence>